<dbReference type="InterPro" id="IPR001650">
    <property type="entry name" value="Helicase_C-like"/>
</dbReference>
<accession>E0VSJ6</accession>
<dbReference type="Proteomes" id="UP000009046">
    <property type="component" value="Unassembled WGS sequence"/>
</dbReference>
<dbReference type="InterPro" id="IPR014001">
    <property type="entry name" value="Helicase_ATP-bd"/>
</dbReference>
<evidence type="ECO:0000259" key="11">
    <source>
        <dbReference type="PROSITE" id="PS51194"/>
    </source>
</evidence>
<gene>
    <name evidence="13" type="primary">8234469</name>
    <name evidence="12" type="ORF">Phum_PHUM420000</name>
</gene>
<dbReference type="EnsemblMetazoa" id="PHUM420000-RA">
    <property type="protein sequence ID" value="PHUM420000-PA"/>
    <property type="gene ID" value="PHUM420000"/>
</dbReference>
<dbReference type="HOGENOM" id="CLU_002902_1_0_1"/>
<keyword evidence="2" id="KW-0963">Cytoplasm</keyword>
<dbReference type="GO" id="GO:0070478">
    <property type="term" value="P:nuclear-transcribed mRNA catabolic process, 3'-5' exonucleolytic nonsense-mediated decay"/>
    <property type="evidence" value="ECO:0007669"/>
    <property type="project" value="TreeGrafter"/>
</dbReference>
<keyword evidence="14" id="KW-1185">Reference proteome</keyword>
<keyword evidence="7" id="KW-0694">RNA-binding</keyword>
<feature type="compositionally biased region" description="Basic and acidic residues" evidence="9">
    <location>
        <begin position="161"/>
        <end position="170"/>
    </location>
</feature>
<sequence length="1184" mass="135360">MDLVVDLPFGVPPILPDVGKQLQEYILCPDKLPIHNFETSQQHWDEEPDTSALYLSDLSENSTILKLDRDLRSGELRSFTEVLCNGDSLPTINKEEQSKTIDDIIEVLENVGDVIETEENEKSVKQNETSDSNFINLVDLLKGGQHLLEVTNSSFELENEEDKHENKNDTEEISVEESDVISSIPNEVAFKAPVIRLSDVTPLKGVTSTEWAEVIDVSLPVTDFYEKIPDMAFKYNFELDTFQKQAILKLEEHCSVLVAAHTSAGKTVIAEYAIALSQRHMTRTIYTSPIKALSNQKYRDFRNTFKDVGLITGDFQVNQTGTCLIMTTEILKSMLLAQNDIIRDLEYVIFDEVHYINDFKRGHVWEEVVILLPSHVSIVMLSATVPNTLQFADWVGRTKQQKMYVISTTQRPVPLEHFLYTGSGGNSKDERFLILSATNEFQKKGYLEAVEAKKKRESKQKNVVKERPQTGRKQDTTMWVALIEHLQKHDKLPIVAFILSQKRCDENASSLMSVDLTTAKEKSHVRHFFQQSIQKLKEPDQTLPQILKMQKLLENGIGIHHKGILPILKEIVEMLFQERCVKILFATETFAMGVNMPAKTVVFDSIHKYDGSEKRMLLPSEYIQMAGRAGRRGLDKTGTVIIICREDMPTENNLIQLMKGIPKKIESQFRLTYSVILKLERKKIVAEGRVTVEEMMANSFKEADHIIKKKTYTQSLEQVENNLSSLEKTIEKNNVWEEVRDSCSILLDYIKNWAVLSSKIFTDKKGLKLVTPGRVVLLTHKSHINKLGIILSCEYKKNVKFKVLVLDNKIDKSKDNSETDKDFKSIENEWYKLIGLLNLNKIFVPDDLGVHTVITIDASDIFEVTTILLKIDSKIILSDWDNRQIPRFRDNPPGQTFQRVLEELTEITHTYANSEEKIEYLNLLKDFKISSKEDFKNFHELVKLKTKVCESNTLTDHEQLKKFFKLLCLEKKKENLKFLLSYQSMSLYSDYKSRLAVLKMLNYLDSKNSVQMKGNVACEMSSQELLITELVFRNALNDLQPPEIAALLSCFVYQGKKKNEPLQLTATLEAGIARIKKIAKDVFEAEEICGVNQAEATGNEENMNFDLVPVVYEWAREKPFAQIMTLTDVQEGIIVRCIQQLNETIKEVKNAAKIIGEPTLQQKMEDASNAIKRDIVFAASLYMQ</sequence>
<dbReference type="CTD" id="8234469"/>
<dbReference type="SMART" id="SM01142">
    <property type="entry name" value="DSHCT"/>
    <property type="match status" value="1"/>
</dbReference>
<dbReference type="GO" id="GO:0003723">
    <property type="term" value="F:RNA binding"/>
    <property type="evidence" value="ECO:0007669"/>
    <property type="project" value="UniProtKB-KW"/>
</dbReference>
<protein>
    <submittedName>
        <fullName evidence="12 13">Helicase, putative</fullName>
    </submittedName>
</protein>
<dbReference type="InterPro" id="IPR050699">
    <property type="entry name" value="RNA-DNA_Helicase"/>
</dbReference>
<dbReference type="Gene3D" id="1.10.3380.30">
    <property type="match status" value="1"/>
</dbReference>
<dbReference type="OMA" id="WERSQTH"/>
<dbReference type="Pfam" id="PF08148">
    <property type="entry name" value="DSHCT"/>
    <property type="match status" value="1"/>
</dbReference>
<dbReference type="FunFam" id="3.40.50.300:FF:000447">
    <property type="entry name" value="helicase SKI2W isoform X2"/>
    <property type="match status" value="1"/>
</dbReference>
<keyword evidence="4" id="KW-0378">Hydrolase</keyword>
<dbReference type="GO" id="GO:0055087">
    <property type="term" value="C:Ski complex"/>
    <property type="evidence" value="ECO:0007669"/>
    <property type="project" value="TreeGrafter"/>
</dbReference>
<dbReference type="FunFam" id="3.40.50.300:FF:000354">
    <property type="entry name" value="ATP-dependent RNA helicase SKI2"/>
    <property type="match status" value="1"/>
</dbReference>
<reference evidence="13" key="3">
    <citation type="submission" date="2020-05" db="UniProtKB">
        <authorList>
            <consortium name="EnsemblMetazoa"/>
        </authorList>
    </citation>
    <scope>IDENTIFICATION</scope>
    <source>
        <strain evidence="13">USDA</strain>
    </source>
</reference>
<dbReference type="Pfam" id="PF00270">
    <property type="entry name" value="DEAD"/>
    <property type="match status" value="1"/>
</dbReference>
<dbReference type="InterPro" id="IPR011545">
    <property type="entry name" value="DEAD/DEAH_box_helicase_dom"/>
</dbReference>
<evidence type="ECO:0000256" key="5">
    <source>
        <dbReference type="ARBA" id="ARBA00022806"/>
    </source>
</evidence>
<dbReference type="FunCoup" id="E0VSJ6">
    <property type="interactions" value="1528"/>
</dbReference>
<dbReference type="FunFam" id="1.10.3380.30:FF:000001">
    <property type="entry name" value="Ski2 ATP-dependent RNA helicase"/>
    <property type="match status" value="1"/>
</dbReference>
<dbReference type="EMBL" id="DS235751">
    <property type="protein sequence ID" value="EEB16352.1"/>
    <property type="molecule type" value="Genomic_DNA"/>
</dbReference>
<dbReference type="VEuPathDB" id="VectorBase:PHUM420000"/>
<dbReference type="KEGG" id="phu:Phum_PHUM420000"/>
<organism>
    <name type="scientific">Pediculus humanus subsp. corporis</name>
    <name type="common">Body louse</name>
    <dbReference type="NCBI Taxonomy" id="121224"/>
    <lineage>
        <taxon>Eukaryota</taxon>
        <taxon>Metazoa</taxon>
        <taxon>Ecdysozoa</taxon>
        <taxon>Arthropoda</taxon>
        <taxon>Hexapoda</taxon>
        <taxon>Insecta</taxon>
        <taxon>Pterygota</taxon>
        <taxon>Neoptera</taxon>
        <taxon>Paraneoptera</taxon>
        <taxon>Psocodea</taxon>
        <taxon>Troctomorpha</taxon>
        <taxon>Phthiraptera</taxon>
        <taxon>Anoplura</taxon>
        <taxon>Pediculidae</taxon>
        <taxon>Pediculus</taxon>
    </lineage>
</organism>
<evidence type="ECO:0000256" key="6">
    <source>
        <dbReference type="ARBA" id="ARBA00022840"/>
    </source>
</evidence>
<keyword evidence="5 12" id="KW-0347">Helicase</keyword>
<dbReference type="eggNOG" id="KOG0947">
    <property type="taxonomic scope" value="Eukaryota"/>
</dbReference>
<dbReference type="PIRSF" id="PIRSF005198">
    <property type="entry name" value="Antiviral_helicase_SKI2"/>
    <property type="match status" value="1"/>
</dbReference>
<dbReference type="GO" id="GO:0016787">
    <property type="term" value="F:hydrolase activity"/>
    <property type="evidence" value="ECO:0007669"/>
    <property type="project" value="UniProtKB-KW"/>
</dbReference>
<name>E0VSJ6_PEDHC</name>
<dbReference type="InterPro" id="IPR027417">
    <property type="entry name" value="P-loop_NTPase"/>
</dbReference>
<reference evidence="12" key="1">
    <citation type="submission" date="2007-04" db="EMBL/GenBank/DDBJ databases">
        <title>Annotation of Pediculus humanus corporis strain USDA.</title>
        <authorList>
            <person name="Kirkness E."/>
            <person name="Hannick L."/>
            <person name="Hass B."/>
            <person name="Bruggner R."/>
            <person name="Lawson D."/>
            <person name="Bidwell S."/>
            <person name="Joardar V."/>
            <person name="Caler E."/>
            <person name="Walenz B."/>
            <person name="Inman J."/>
            <person name="Schobel S."/>
            <person name="Galinsky K."/>
            <person name="Amedeo P."/>
            <person name="Strausberg R."/>
        </authorList>
    </citation>
    <scope>NUCLEOTIDE SEQUENCE</scope>
    <source>
        <strain evidence="12">USDA</strain>
    </source>
</reference>
<dbReference type="GO" id="GO:0003724">
    <property type="term" value="F:RNA helicase activity"/>
    <property type="evidence" value="ECO:0007669"/>
    <property type="project" value="UniProtKB-EC"/>
</dbReference>
<dbReference type="Pfam" id="PF00271">
    <property type="entry name" value="Helicase_C"/>
    <property type="match status" value="1"/>
</dbReference>
<dbReference type="PROSITE" id="PS51192">
    <property type="entry name" value="HELICASE_ATP_BIND_1"/>
    <property type="match status" value="1"/>
</dbReference>
<proteinExistence type="predicted"/>
<evidence type="ECO:0000256" key="4">
    <source>
        <dbReference type="ARBA" id="ARBA00022801"/>
    </source>
</evidence>
<evidence type="ECO:0000259" key="10">
    <source>
        <dbReference type="PROSITE" id="PS51192"/>
    </source>
</evidence>
<reference evidence="12" key="2">
    <citation type="submission" date="2007-04" db="EMBL/GenBank/DDBJ databases">
        <title>The genome of the human body louse.</title>
        <authorList>
            <consortium name="The Human Body Louse Genome Consortium"/>
            <person name="Kirkness E."/>
            <person name="Walenz B."/>
            <person name="Hass B."/>
            <person name="Bruggner R."/>
            <person name="Strausberg R."/>
        </authorList>
    </citation>
    <scope>NUCLEOTIDE SEQUENCE</scope>
    <source>
        <strain evidence="12">USDA</strain>
    </source>
</reference>
<dbReference type="PROSITE" id="PS51194">
    <property type="entry name" value="HELICASE_CTER"/>
    <property type="match status" value="1"/>
</dbReference>
<dbReference type="SMART" id="SM00490">
    <property type="entry name" value="HELICc"/>
    <property type="match status" value="1"/>
</dbReference>
<comment type="subcellular location">
    <subcellularLocation>
        <location evidence="1">Cytoplasm</location>
    </subcellularLocation>
</comment>
<dbReference type="SUPFAM" id="SSF52540">
    <property type="entry name" value="P-loop containing nucleoside triphosphate hydrolases"/>
    <property type="match status" value="1"/>
</dbReference>
<feature type="domain" description="Helicase C-terminal" evidence="11">
    <location>
        <begin position="510"/>
        <end position="673"/>
    </location>
</feature>
<dbReference type="PANTHER" id="PTHR12131:SF1">
    <property type="entry name" value="ATP-DEPENDENT RNA HELICASE SUPV3L1, MITOCHONDRIAL-RELATED"/>
    <property type="match status" value="1"/>
</dbReference>
<dbReference type="GeneID" id="8234469"/>
<feature type="region of interest" description="Disordered" evidence="9">
    <location>
        <begin position="155"/>
        <end position="177"/>
    </location>
</feature>
<dbReference type="AlphaFoldDB" id="E0VSJ6"/>
<dbReference type="InterPro" id="IPR012961">
    <property type="entry name" value="Ski2/MTR4_C"/>
</dbReference>
<dbReference type="STRING" id="121224.E0VSJ6"/>
<dbReference type="CDD" id="cd18795">
    <property type="entry name" value="SF2_C_Ski2"/>
    <property type="match status" value="1"/>
</dbReference>
<evidence type="ECO:0000256" key="8">
    <source>
        <dbReference type="ARBA" id="ARBA00047984"/>
    </source>
</evidence>
<evidence type="ECO:0000313" key="13">
    <source>
        <dbReference type="EnsemblMetazoa" id="PHUM420000-PA"/>
    </source>
</evidence>
<evidence type="ECO:0000256" key="9">
    <source>
        <dbReference type="SAM" id="MobiDB-lite"/>
    </source>
</evidence>
<dbReference type="SMART" id="SM00487">
    <property type="entry name" value="DEXDc"/>
    <property type="match status" value="1"/>
</dbReference>
<evidence type="ECO:0000313" key="12">
    <source>
        <dbReference type="EMBL" id="EEB16352.1"/>
    </source>
</evidence>
<feature type="domain" description="Helicase ATP-binding" evidence="10">
    <location>
        <begin position="247"/>
        <end position="403"/>
    </location>
</feature>
<dbReference type="InterPro" id="IPR016438">
    <property type="entry name" value="SKI2-like"/>
</dbReference>
<comment type="catalytic activity">
    <reaction evidence="8">
        <text>ATP + H2O = ADP + phosphate + H(+)</text>
        <dbReference type="Rhea" id="RHEA:13065"/>
        <dbReference type="ChEBI" id="CHEBI:15377"/>
        <dbReference type="ChEBI" id="CHEBI:15378"/>
        <dbReference type="ChEBI" id="CHEBI:30616"/>
        <dbReference type="ChEBI" id="CHEBI:43474"/>
        <dbReference type="ChEBI" id="CHEBI:456216"/>
        <dbReference type="EC" id="3.6.4.13"/>
    </reaction>
</comment>
<keyword evidence="6" id="KW-0067">ATP-binding</keyword>
<evidence type="ECO:0000313" key="14">
    <source>
        <dbReference type="Proteomes" id="UP000009046"/>
    </source>
</evidence>
<evidence type="ECO:0000256" key="2">
    <source>
        <dbReference type="ARBA" id="ARBA00022490"/>
    </source>
</evidence>
<dbReference type="RefSeq" id="XP_002429090.1">
    <property type="nucleotide sequence ID" value="XM_002429045.1"/>
</dbReference>
<dbReference type="Gene3D" id="3.40.50.300">
    <property type="entry name" value="P-loop containing nucleotide triphosphate hydrolases"/>
    <property type="match status" value="2"/>
</dbReference>
<dbReference type="PANTHER" id="PTHR12131">
    <property type="entry name" value="ATP-DEPENDENT RNA AND DNA HELICASE"/>
    <property type="match status" value="1"/>
</dbReference>
<evidence type="ECO:0000256" key="3">
    <source>
        <dbReference type="ARBA" id="ARBA00022741"/>
    </source>
</evidence>
<dbReference type="EMBL" id="AAZO01005143">
    <property type="status" value="NOT_ANNOTATED_CDS"/>
    <property type="molecule type" value="Genomic_DNA"/>
</dbReference>
<evidence type="ECO:0000256" key="7">
    <source>
        <dbReference type="ARBA" id="ARBA00022884"/>
    </source>
</evidence>
<dbReference type="InParanoid" id="E0VSJ6"/>
<dbReference type="GO" id="GO:0005524">
    <property type="term" value="F:ATP binding"/>
    <property type="evidence" value="ECO:0007669"/>
    <property type="project" value="UniProtKB-KW"/>
</dbReference>
<dbReference type="OrthoDB" id="64767at2759"/>
<evidence type="ECO:0000256" key="1">
    <source>
        <dbReference type="ARBA" id="ARBA00004496"/>
    </source>
</evidence>
<keyword evidence="3" id="KW-0547">Nucleotide-binding</keyword>